<proteinExistence type="predicted"/>
<evidence type="ECO:0008006" key="4">
    <source>
        <dbReference type="Google" id="ProtNLM"/>
    </source>
</evidence>
<evidence type="ECO:0000313" key="2">
    <source>
        <dbReference type="EMBL" id="MFJ4084947.1"/>
    </source>
</evidence>
<organism evidence="2 3">
    <name type="scientific">Streptomyces iakyrus</name>
    <dbReference type="NCBI Taxonomy" id="68219"/>
    <lineage>
        <taxon>Bacteria</taxon>
        <taxon>Bacillati</taxon>
        <taxon>Actinomycetota</taxon>
        <taxon>Actinomycetes</taxon>
        <taxon>Kitasatosporales</taxon>
        <taxon>Streptomycetaceae</taxon>
        <taxon>Streptomyces</taxon>
    </lineage>
</organism>
<sequence>MDATTAFVAAFAVTAAGAVAAHFLVRAGAAPTRAVRVPDGAAWRQTHQRRAAVYAEFVEPADQIGHILETWPALPPAARQPQRQAAYEHLQTLAHRQGAVLLDGGPDVQTAAQQLRDECERLVRSLDLYAPPGPVDETVRGLSLPFLRACREYLDAESERHFGLRRPAGRTLFARLAR</sequence>
<evidence type="ECO:0000256" key="1">
    <source>
        <dbReference type="SAM" id="SignalP"/>
    </source>
</evidence>
<dbReference type="RefSeq" id="WP_402076301.1">
    <property type="nucleotide sequence ID" value="NZ_JBIVGG010000022.1"/>
</dbReference>
<keyword evidence="1" id="KW-0732">Signal</keyword>
<comment type="caution">
    <text evidence="2">The sequence shown here is derived from an EMBL/GenBank/DDBJ whole genome shotgun (WGS) entry which is preliminary data.</text>
</comment>
<protein>
    <recommendedName>
        <fullName evidence="4">Secreted protein</fullName>
    </recommendedName>
</protein>
<reference evidence="2 3" key="1">
    <citation type="submission" date="2024-10" db="EMBL/GenBank/DDBJ databases">
        <title>The Natural Products Discovery Center: Release of the First 8490 Sequenced Strains for Exploring Actinobacteria Biosynthetic Diversity.</title>
        <authorList>
            <person name="Kalkreuter E."/>
            <person name="Kautsar S.A."/>
            <person name="Yang D."/>
            <person name="Bader C.D."/>
            <person name="Teijaro C.N."/>
            <person name="Fluegel L."/>
            <person name="Davis C.M."/>
            <person name="Simpson J.R."/>
            <person name="Lauterbach L."/>
            <person name="Steele A.D."/>
            <person name="Gui C."/>
            <person name="Meng S."/>
            <person name="Li G."/>
            <person name="Viehrig K."/>
            <person name="Ye F."/>
            <person name="Su P."/>
            <person name="Kiefer A.F."/>
            <person name="Nichols A."/>
            <person name="Cepeda A.J."/>
            <person name="Yan W."/>
            <person name="Fan B."/>
            <person name="Jiang Y."/>
            <person name="Adhikari A."/>
            <person name="Zheng C.-J."/>
            <person name="Schuster L."/>
            <person name="Cowan T.M."/>
            <person name="Smanski M.J."/>
            <person name="Chevrette M.G."/>
            <person name="De Carvalho L.P.S."/>
            <person name="Shen B."/>
        </authorList>
    </citation>
    <scope>NUCLEOTIDE SEQUENCE [LARGE SCALE GENOMIC DNA]</scope>
    <source>
        <strain evidence="2 3">NPDC089932</strain>
    </source>
</reference>
<evidence type="ECO:0000313" key="3">
    <source>
        <dbReference type="Proteomes" id="UP001617511"/>
    </source>
</evidence>
<gene>
    <name evidence="2" type="ORF">ACIP2Z_39140</name>
</gene>
<name>A0ABW8FS84_9ACTN</name>
<keyword evidence="3" id="KW-1185">Reference proteome</keyword>
<dbReference type="Proteomes" id="UP001617511">
    <property type="component" value="Unassembled WGS sequence"/>
</dbReference>
<feature type="signal peptide" evidence="1">
    <location>
        <begin position="1"/>
        <end position="20"/>
    </location>
</feature>
<dbReference type="EMBL" id="JBIVGG010000022">
    <property type="protein sequence ID" value="MFJ4084947.1"/>
    <property type="molecule type" value="Genomic_DNA"/>
</dbReference>
<accession>A0ABW8FS84</accession>
<feature type="chain" id="PRO_5046402446" description="Secreted protein" evidence="1">
    <location>
        <begin position="21"/>
        <end position="178"/>
    </location>
</feature>